<name>A0ACB9HQH4_9ASTR</name>
<keyword evidence="2" id="KW-1185">Reference proteome</keyword>
<protein>
    <submittedName>
        <fullName evidence="1">Uncharacterized protein</fullName>
    </submittedName>
</protein>
<proteinExistence type="predicted"/>
<evidence type="ECO:0000313" key="2">
    <source>
        <dbReference type="Proteomes" id="UP001056120"/>
    </source>
</evidence>
<sequence>MEIQMLSCYKHKNLISLVGFCEENGENILVYEHAKHGSLDRYLSDDKLSWMQRLKISLGAARALNYLHNDVGPQHRILHRDIKSSNILLDENWQAKISDFGLSKIGPSNVEFTFLVTSVCGTFGYVDPQYVKTGILTKESDVYSFGVVLFEILCGRPALIDRYQDERRFLASVAQQSCEQDRLYEIILPSIKNEIKVNSLNIFSFVAYQCLKENRSERPTMTWIMEKLEKALELQVNSKVVGFIRVGTWGRQNGGPQNYWTFELEQGHKLQKITIDHGDDVIYSLMFTSECGGIFHTSNKAGGWAGGQTVTEVMFDSEEEIVGIKGSIGTRGSYTIISSLSFETNKRTHGPFGGTSNSMFSIPWDKGSLVGLYGFAGYYIDGIGVYLKAHEETMRIGTWGKTLPGGPQNKWSFQLGINHHLKKITIDHGDLIYSLMFTTQYRGVTYDSKKVGGWNGGDKISEVTFDWNEEINAISGTVASSRGADAGCIVISSISFVTNKKTHGPFGNVRGTPFTVPWDDGSFTGFYGLCGYYLDSIGVYLKARR</sequence>
<comment type="caution">
    <text evidence="1">The sequence shown here is derived from an EMBL/GenBank/DDBJ whole genome shotgun (WGS) entry which is preliminary data.</text>
</comment>
<reference evidence="1 2" key="2">
    <citation type="journal article" date="2022" name="Mol. Ecol. Resour.">
        <title>The genomes of chicory, endive, great burdock and yacon provide insights into Asteraceae paleo-polyploidization history and plant inulin production.</title>
        <authorList>
            <person name="Fan W."/>
            <person name="Wang S."/>
            <person name="Wang H."/>
            <person name="Wang A."/>
            <person name="Jiang F."/>
            <person name="Liu H."/>
            <person name="Zhao H."/>
            <person name="Xu D."/>
            <person name="Zhang Y."/>
        </authorList>
    </citation>
    <scope>NUCLEOTIDE SEQUENCE [LARGE SCALE GENOMIC DNA]</scope>
    <source>
        <strain evidence="2">cv. Yunnan</strain>
        <tissue evidence="1">Leaves</tissue>
    </source>
</reference>
<evidence type="ECO:0000313" key="1">
    <source>
        <dbReference type="EMBL" id="KAI3797970.1"/>
    </source>
</evidence>
<reference evidence="2" key="1">
    <citation type="journal article" date="2022" name="Mol. Ecol. Resour.">
        <title>The genomes of chicory, endive, great burdock and yacon provide insights into Asteraceae palaeo-polyploidization history and plant inulin production.</title>
        <authorList>
            <person name="Fan W."/>
            <person name="Wang S."/>
            <person name="Wang H."/>
            <person name="Wang A."/>
            <person name="Jiang F."/>
            <person name="Liu H."/>
            <person name="Zhao H."/>
            <person name="Xu D."/>
            <person name="Zhang Y."/>
        </authorList>
    </citation>
    <scope>NUCLEOTIDE SEQUENCE [LARGE SCALE GENOMIC DNA]</scope>
    <source>
        <strain evidence="2">cv. Yunnan</strain>
    </source>
</reference>
<accession>A0ACB9HQH4</accession>
<dbReference type="Proteomes" id="UP001056120">
    <property type="component" value="Linkage Group LG11"/>
</dbReference>
<gene>
    <name evidence="1" type="ORF">L1987_33235</name>
</gene>
<organism evidence="1 2">
    <name type="scientific">Smallanthus sonchifolius</name>
    <dbReference type="NCBI Taxonomy" id="185202"/>
    <lineage>
        <taxon>Eukaryota</taxon>
        <taxon>Viridiplantae</taxon>
        <taxon>Streptophyta</taxon>
        <taxon>Embryophyta</taxon>
        <taxon>Tracheophyta</taxon>
        <taxon>Spermatophyta</taxon>
        <taxon>Magnoliopsida</taxon>
        <taxon>eudicotyledons</taxon>
        <taxon>Gunneridae</taxon>
        <taxon>Pentapetalae</taxon>
        <taxon>asterids</taxon>
        <taxon>campanulids</taxon>
        <taxon>Asterales</taxon>
        <taxon>Asteraceae</taxon>
        <taxon>Asteroideae</taxon>
        <taxon>Heliantheae alliance</taxon>
        <taxon>Millerieae</taxon>
        <taxon>Smallanthus</taxon>
    </lineage>
</organism>
<dbReference type="EMBL" id="CM042028">
    <property type="protein sequence ID" value="KAI3797970.1"/>
    <property type="molecule type" value="Genomic_DNA"/>
</dbReference>